<dbReference type="OrthoDB" id="754335at2"/>
<feature type="signal peptide" evidence="1">
    <location>
        <begin position="1"/>
        <end position="21"/>
    </location>
</feature>
<dbReference type="Proteomes" id="UP000184048">
    <property type="component" value="Unassembled WGS sequence"/>
</dbReference>
<reference evidence="2 3" key="1">
    <citation type="submission" date="2016-11" db="EMBL/GenBank/DDBJ databases">
        <authorList>
            <person name="Jaros S."/>
            <person name="Januszkiewicz K."/>
            <person name="Wedrychowicz H."/>
        </authorList>
    </citation>
    <scope>NUCLEOTIDE SEQUENCE [LARGE SCALE GENOMIC DNA]</scope>
    <source>
        <strain evidence="2 3">DSM 18119</strain>
    </source>
</reference>
<protein>
    <recommendedName>
        <fullName evidence="4">Lipoprotein</fullName>
    </recommendedName>
</protein>
<name>A0A1M4Y598_9BACT</name>
<organism evidence="2 3">
    <name type="scientific">Flavisolibacter ginsengisoli DSM 18119</name>
    <dbReference type="NCBI Taxonomy" id="1121884"/>
    <lineage>
        <taxon>Bacteria</taxon>
        <taxon>Pseudomonadati</taxon>
        <taxon>Bacteroidota</taxon>
        <taxon>Chitinophagia</taxon>
        <taxon>Chitinophagales</taxon>
        <taxon>Chitinophagaceae</taxon>
        <taxon>Flavisolibacter</taxon>
    </lineage>
</organism>
<evidence type="ECO:0000256" key="1">
    <source>
        <dbReference type="SAM" id="SignalP"/>
    </source>
</evidence>
<dbReference type="EMBL" id="FQUU01000005">
    <property type="protein sequence ID" value="SHF00849.1"/>
    <property type="molecule type" value="Genomic_DNA"/>
</dbReference>
<dbReference type="RefSeq" id="WP_072834806.1">
    <property type="nucleotide sequence ID" value="NZ_FQUU01000005.1"/>
</dbReference>
<keyword evidence="1" id="KW-0732">Signal</keyword>
<dbReference type="AlphaFoldDB" id="A0A1M4Y598"/>
<keyword evidence="3" id="KW-1185">Reference proteome</keyword>
<evidence type="ECO:0000313" key="3">
    <source>
        <dbReference type="Proteomes" id="UP000184048"/>
    </source>
</evidence>
<feature type="chain" id="PRO_5012024964" description="Lipoprotein" evidence="1">
    <location>
        <begin position="22"/>
        <end position="216"/>
    </location>
</feature>
<accession>A0A1M4Y598</accession>
<evidence type="ECO:0008006" key="4">
    <source>
        <dbReference type="Google" id="ProtNLM"/>
    </source>
</evidence>
<dbReference type="PROSITE" id="PS51257">
    <property type="entry name" value="PROKAR_LIPOPROTEIN"/>
    <property type="match status" value="1"/>
</dbReference>
<proteinExistence type="predicted"/>
<sequence length="216" mass="24559">MRQSLILLTLFGVLLSCINTGKTNVLTNTTLNQHGDTTSTKNERQNLIKELKRLQAAFASNEKGKIADLFSFPISNEAFGIYIDDSTFNEQLDKNGSKVTRPMFIRSYPGIAESLQINQLNQLFKKLNLDNLLQKDSLEYEAIIKVEPCYYFYGINVENDLVTLTVGTNSNKDYKSKNISEDEIPENDSSICEHVLWWKFTFDGKKLYFKEISGAG</sequence>
<evidence type="ECO:0000313" key="2">
    <source>
        <dbReference type="EMBL" id="SHF00849.1"/>
    </source>
</evidence>
<gene>
    <name evidence="2" type="ORF">SAMN02745131_01600</name>
</gene>